<evidence type="ECO:0000256" key="5">
    <source>
        <dbReference type="ARBA" id="ARBA00022741"/>
    </source>
</evidence>
<gene>
    <name evidence="11" type="ORF">GCM10011584_24150</name>
</gene>
<dbReference type="PANTHER" id="PTHR24421">
    <property type="entry name" value="NITRATE/NITRITE SENSOR PROTEIN NARX-RELATED"/>
    <property type="match status" value="1"/>
</dbReference>
<evidence type="ECO:0000256" key="8">
    <source>
        <dbReference type="ARBA" id="ARBA00023012"/>
    </source>
</evidence>
<evidence type="ECO:0000313" key="11">
    <source>
        <dbReference type="EMBL" id="GGO91032.1"/>
    </source>
</evidence>
<dbReference type="InterPro" id="IPR011712">
    <property type="entry name" value="Sig_transdc_His_kin_sub3_dim/P"/>
</dbReference>
<evidence type="ECO:0000259" key="10">
    <source>
        <dbReference type="SMART" id="SM00387"/>
    </source>
</evidence>
<keyword evidence="8" id="KW-0902">Two-component regulatory system</keyword>
<organism evidence="11 12">
    <name type="scientific">Nocardioides phosphati</name>
    <dbReference type="NCBI Taxonomy" id="1867775"/>
    <lineage>
        <taxon>Bacteria</taxon>
        <taxon>Bacillati</taxon>
        <taxon>Actinomycetota</taxon>
        <taxon>Actinomycetes</taxon>
        <taxon>Propionibacteriales</taxon>
        <taxon>Nocardioidaceae</taxon>
        <taxon>Nocardioides</taxon>
    </lineage>
</organism>
<keyword evidence="9" id="KW-0812">Transmembrane</keyword>
<dbReference type="Proteomes" id="UP000655410">
    <property type="component" value="Unassembled WGS sequence"/>
</dbReference>
<dbReference type="CDD" id="cd16917">
    <property type="entry name" value="HATPase_UhpB-NarQ-NarX-like"/>
    <property type="match status" value="1"/>
</dbReference>
<dbReference type="InterPro" id="IPR050482">
    <property type="entry name" value="Sensor_HK_TwoCompSys"/>
</dbReference>
<dbReference type="EC" id="2.7.13.3" evidence="2"/>
<keyword evidence="4" id="KW-0808">Transferase</keyword>
<feature type="transmembrane region" description="Helical" evidence="9">
    <location>
        <begin position="38"/>
        <end position="58"/>
    </location>
</feature>
<evidence type="ECO:0000256" key="9">
    <source>
        <dbReference type="SAM" id="Phobius"/>
    </source>
</evidence>
<keyword evidence="9" id="KW-1133">Transmembrane helix</keyword>
<proteinExistence type="predicted"/>
<evidence type="ECO:0000256" key="3">
    <source>
        <dbReference type="ARBA" id="ARBA00022553"/>
    </source>
</evidence>
<dbReference type="InterPro" id="IPR003594">
    <property type="entry name" value="HATPase_dom"/>
</dbReference>
<sequence length="365" mass="38732">MTLPRWHVPATIPRPALYAVAIMLITLCLGYGFSDPQFWFFGWAWLLAPTAIVAGILYPTRRSLILAVGAAALALFTTGESVYLALAVAALVFLSLMEDPAPRPKVGLIAGLVGGIGPSLGGAPPFPAIAASLGAYAFASLLRWHERNAGLTAELLVETDELRTQATWLEQRTALARELHDVVGHHVTAMVVQAEAGQVADPESALHRIAETGRAALRELDALVVHLRDPHAAITMTAPPRLGDIDEILAEPLRQHGVTVSVAIDADHGLDEVGSLAVYRVAQEALTNITRHARATSAWVEVRRLAAHVRLRVSDDGIGPPAYVERGAGLVGITERVAALQGTFEMSSRPGGGTMVDVVLPVGEA</sequence>
<dbReference type="EMBL" id="BMNI01000006">
    <property type="protein sequence ID" value="GGO91032.1"/>
    <property type="molecule type" value="Genomic_DNA"/>
</dbReference>
<dbReference type="RefSeq" id="WP_188784274.1">
    <property type="nucleotide sequence ID" value="NZ_BMNI01000006.1"/>
</dbReference>
<comment type="catalytic activity">
    <reaction evidence="1">
        <text>ATP + protein L-histidine = ADP + protein N-phospho-L-histidine.</text>
        <dbReference type="EC" id="2.7.13.3"/>
    </reaction>
</comment>
<evidence type="ECO:0000313" key="12">
    <source>
        <dbReference type="Proteomes" id="UP000655410"/>
    </source>
</evidence>
<feature type="transmembrane region" description="Helical" evidence="9">
    <location>
        <begin position="65"/>
        <end position="94"/>
    </location>
</feature>
<dbReference type="SUPFAM" id="SSF55874">
    <property type="entry name" value="ATPase domain of HSP90 chaperone/DNA topoisomerase II/histidine kinase"/>
    <property type="match status" value="1"/>
</dbReference>
<dbReference type="Pfam" id="PF07730">
    <property type="entry name" value="HisKA_3"/>
    <property type="match status" value="1"/>
</dbReference>
<evidence type="ECO:0000256" key="4">
    <source>
        <dbReference type="ARBA" id="ARBA00022679"/>
    </source>
</evidence>
<feature type="domain" description="Histidine kinase/HSP90-like ATPase" evidence="10">
    <location>
        <begin position="273"/>
        <end position="364"/>
    </location>
</feature>
<keyword evidence="3" id="KW-0597">Phosphoprotein</keyword>
<keyword evidence="7" id="KW-0067">ATP-binding</keyword>
<dbReference type="InterPro" id="IPR036890">
    <property type="entry name" value="HATPase_C_sf"/>
</dbReference>
<keyword evidence="9" id="KW-0472">Membrane</keyword>
<evidence type="ECO:0000256" key="1">
    <source>
        <dbReference type="ARBA" id="ARBA00000085"/>
    </source>
</evidence>
<accession>A0ABQ2NCN4</accession>
<dbReference type="SMART" id="SM00387">
    <property type="entry name" value="HATPase_c"/>
    <property type="match status" value="1"/>
</dbReference>
<evidence type="ECO:0000256" key="7">
    <source>
        <dbReference type="ARBA" id="ARBA00022840"/>
    </source>
</evidence>
<keyword evidence="12" id="KW-1185">Reference proteome</keyword>
<dbReference type="PANTHER" id="PTHR24421:SF10">
    <property type="entry name" value="NITRATE_NITRITE SENSOR PROTEIN NARQ"/>
    <property type="match status" value="1"/>
</dbReference>
<dbReference type="Gene3D" id="3.30.565.10">
    <property type="entry name" value="Histidine kinase-like ATPase, C-terminal domain"/>
    <property type="match status" value="1"/>
</dbReference>
<keyword evidence="6" id="KW-0418">Kinase</keyword>
<dbReference type="Pfam" id="PF02518">
    <property type="entry name" value="HATPase_c"/>
    <property type="match status" value="1"/>
</dbReference>
<dbReference type="Gene3D" id="1.20.5.1930">
    <property type="match status" value="1"/>
</dbReference>
<protein>
    <recommendedName>
        <fullName evidence="2">histidine kinase</fullName>
        <ecNumber evidence="2">2.7.13.3</ecNumber>
    </recommendedName>
</protein>
<name>A0ABQ2NCN4_9ACTN</name>
<evidence type="ECO:0000256" key="2">
    <source>
        <dbReference type="ARBA" id="ARBA00012438"/>
    </source>
</evidence>
<reference evidence="12" key="1">
    <citation type="journal article" date="2019" name="Int. J. Syst. Evol. Microbiol.">
        <title>The Global Catalogue of Microorganisms (GCM) 10K type strain sequencing project: providing services to taxonomists for standard genome sequencing and annotation.</title>
        <authorList>
            <consortium name="The Broad Institute Genomics Platform"/>
            <consortium name="The Broad Institute Genome Sequencing Center for Infectious Disease"/>
            <person name="Wu L."/>
            <person name="Ma J."/>
        </authorList>
    </citation>
    <scope>NUCLEOTIDE SEQUENCE [LARGE SCALE GENOMIC DNA]</scope>
    <source>
        <strain evidence="12">CGMCC 4.7371</strain>
    </source>
</reference>
<evidence type="ECO:0000256" key="6">
    <source>
        <dbReference type="ARBA" id="ARBA00022777"/>
    </source>
</evidence>
<feature type="transmembrane region" description="Helical" evidence="9">
    <location>
        <begin position="12"/>
        <end position="32"/>
    </location>
</feature>
<keyword evidence="5" id="KW-0547">Nucleotide-binding</keyword>
<comment type="caution">
    <text evidence="11">The sequence shown here is derived from an EMBL/GenBank/DDBJ whole genome shotgun (WGS) entry which is preliminary data.</text>
</comment>